<comment type="caution">
    <text evidence="1">The sequence shown here is derived from an EMBL/GenBank/DDBJ whole genome shotgun (WGS) entry which is preliminary data.</text>
</comment>
<organism evidence="1">
    <name type="scientific">marine sediment metagenome</name>
    <dbReference type="NCBI Taxonomy" id="412755"/>
    <lineage>
        <taxon>unclassified sequences</taxon>
        <taxon>metagenomes</taxon>
        <taxon>ecological metagenomes</taxon>
    </lineage>
</organism>
<name>A0A0F9P5G5_9ZZZZ</name>
<feature type="non-terminal residue" evidence="1">
    <location>
        <position position="25"/>
    </location>
</feature>
<dbReference type="EMBL" id="LAZR01006923">
    <property type="protein sequence ID" value="KKM88702.1"/>
    <property type="molecule type" value="Genomic_DNA"/>
</dbReference>
<reference evidence="1" key="1">
    <citation type="journal article" date="2015" name="Nature">
        <title>Complex archaea that bridge the gap between prokaryotes and eukaryotes.</title>
        <authorList>
            <person name="Spang A."/>
            <person name="Saw J.H."/>
            <person name="Jorgensen S.L."/>
            <person name="Zaremba-Niedzwiedzka K."/>
            <person name="Martijn J."/>
            <person name="Lind A.E."/>
            <person name="van Eijk R."/>
            <person name="Schleper C."/>
            <person name="Guy L."/>
            <person name="Ettema T.J."/>
        </authorList>
    </citation>
    <scope>NUCLEOTIDE SEQUENCE</scope>
</reference>
<proteinExistence type="predicted"/>
<protein>
    <submittedName>
        <fullName evidence="1">Uncharacterized protein</fullName>
    </submittedName>
</protein>
<accession>A0A0F9P5G5</accession>
<sequence>MSESTIDAAVLRAMLREERRMNDWT</sequence>
<dbReference type="AlphaFoldDB" id="A0A0F9P5G5"/>
<evidence type="ECO:0000313" key="1">
    <source>
        <dbReference type="EMBL" id="KKM88702.1"/>
    </source>
</evidence>
<gene>
    <name evidence="1" type="ORF">LCGC14_1255970</name>
</gene>